<evidence type="ECO:0000313" key="2">
    <source>
        <dbReference type="EMBL" id="QAR33337.1"/>
    </source>
</evidence>
<dbReference type="RefSeq" id="WP_128466623.1">
    <property type="nucleotide sequence ID" value="NZ_CP035108.1"/>
</dbReference>
<dbReference type="OrthoDB" id="9812744at2"/>
<accession>A0A410JYT2</accession>
<dbReference type="EMBL" id="CP035108">
    <property type="protein sequence ID" value="QAR33337.1"/>
    <property type="molecule type" value="Genomic_DNA"/>
</dbReference>
<protein>
    <submittedName>
        <fullName evidence="2">HD domain-containing protein</fullName>
    </submittedName>
</protein>
<gene>
    <name evidence="2" type="ORF">EP073_07965</name>
</gene>
<feature type="domain" description="HD/PDEase" evidence="1">
    <location>
        <begin position="26"/>
        <end position="151"/>
    </location>
</feature>
<reference evidence="2 3" key="1">
    <citation type="submission" date="2019-01" db="EMBL/GenBank/DDBJ databases">
        <title>Geovibrio thiophilus DSM 11263, complete genome.</title>
        <authorList>
            <person name="Spring S."/>
            <person name="Bunk B."/>
            <person name="Sproer C."/>
        </authorList>
    </citation>
    <scope>NUCLEOTIDE SEQUENCE [LARGE SCALE GENOMIC DNA]</scope>
    <source>
        <strain evidence="2 3">DSM 11263</strain>
    </source>
</reference>
<dbReference type="KEGG" id="gtl:EP073_07965"/>
<dbReference type="Proteomes" id="UP000287502">
    <property type="component" value="Chromosome"/>
</dbReference>
<dbReference type="InterPro" id="IPR003607">
    <property type="entry name" value="HD/PDEase_dom"/>
</dbReference>
<dbReference type="SUPFAM" id="SSF109604">
    <property type="entry name" value="HD-domain/PDEase-like"/>
    <property type="match status" value="1"/>
</dbReference>
<dbReference type="SMART" id="SM00471">
    <property type="entry name" value="HDc"/>
    <property type="match status" value="1"/>
</dbReference>
<organism evidence="2 3">
    <name type="scientific">Geovibrio thiophilus</name>
    <dbReference type="NCBI Taxonomy" id="139438"/>
    <lineage>
        <taxon>Bacteria</taxon>
        <taxon>Pseudomonadati</taxon>
        <taxon>Deferribacterota</taxon>
        <taxon>Deferribacteres</taxon>
        <taxon>Deferribacterales</taxon>
        <taxon>Geovibrionaceae</taxon>
        <taxon>Geovibrio</taxon>
    </lineage>
</organism>
<dbReference type="Gene3D" id="1.10.3210.10">
    <property type="entry name" value="Hypothetical protein af1432"/>
    <property type="match status" value="1"/>
</dbReference>
<dbReference type="AlphaFoldDB" id="A0A410JYT2"/>
<dbReference type="Pfam" id="PF12917">
    <property type="entry name" value="YfbR-like"/>
    <property type="match status" value="1"/>
</dbReference>
<name>A0A410JYT2_9BACT</name>
<evidence type="ECO:0000313" key="3">
    <source>
        <dbReference type="Proteomes" id="UP000287502"/>
    </source>
</evidence>
<proteinExistence type="predicted"/>
<keyword evidence="3" id="KW-1185">Reference proteome</keyword>
<dbReference type="CDD" id="cd00077">
    <property type="entry name" value="HDc"/>
    <property type="match status" value="1"/>
</dbReference>
<sequence>MSIADYLLSVKKLNNIGRWASDFMHRRASVAEHSFSVAQIAQLLGIMEENAGNKVDWGRLYKKALNHDVSEAFTGDILSHVKHRTEKMKHMVEEIEVLIAEDMLLSSFNEQYKEVFRDILFDGKDATLEGRILKYADNIDAVLECLYEKNLGNKSPFEEKYYEILRKLEGSDLVSVKIFLRDILPDLEKRA</sequence>
<evidence type="ECO:0000259" key="1">
    <source>
        <dbReference type="SMART" id="SM00471"/>
    </source>
</evidence>